<dbReference type="Proteomes" id="UP001732700">
    <property type="component" value="Chromosome 7C"/>
</dbReference>
<organism evidence="1 2">
    <name type="scientific">Avena sativa</name>
    <name type="common">Oat</name>
    <dbReference type="NCBI Taxonomy" id="4498"/>
    <lineage>
        <taxon>Eukaryota</taxon>
        <taxon>Viridiplantae</taxon>
        <taxon>Streptophyta</taxon>
        <taxon>Embryophyta</taxon>
        <taxon>Tracheophyta</taxon>
        <taxon>Spermatophyta</taxon>
        <taxon>Magnoliopsida</taxon>
        <taxon>Liliopsida</taxon>
        <taxon>Poales</taxon>
        <taxon>Poaceae</taxon>
        <taxon>BOP clade</taxon>
        <taxon>Pooideae</taxon>
        <taxon>Poodae</taxon>
        <taxon>Poeae</taxon>
        <taxon>Poeae Chloroplast Group 1 (Aveneae type)</taxon>
        <taxon>Aveninae</taxon>
        <taxon>Avena</taxon>
    </lineage>
</organism>
<sequence length="465" mass="52889">MRQSQLSSMINFLGKFMACIADNYTCCKSAGRRQCILKVNPPNCSRENNQLVEQRQHCHAGANTYRTPIAEKTLSHRSGHSEGDESTSAQSTVNRKRQLSGTGGANSGSHVQKRFHIDQPKFDICLATAVTPSSAAVGIRPATAMAARIIRFVDDVASSIVTMQAEFRPSSEYVRFGQTTEAMVFRRGILSTALARSSWAVGSCPPGPSSTATRAIQDWIRHAAEKNLQKIWIIHPNPRLVLVDGLSIRDQLVFNKQLSHELCVVAMRRYAQIDKFNIRDSAGMRWRKFMDLDFATVHDELRPDENDYKIESRRMWYVLVVLVDGWVVYLFDMLRRRIQVLDPAVGPFGFSTERVKMHEYVSNKLHGALFHCLEKFYSNWICTKEEWTRSFPIIMAEKFTCEESGLVATFFVRHYDGERLLIPLSQETLQNHKQNTLYEIMRIEGNHSSLPSDALEAIKNSFCVL</sequence>
<keyword evidence="2" id="KW-1185">Reference proteome</keyword>
<proteinExistence type="predicted"/>
<reference evidence="1" key="1">
    <citation type="submission" date="2021-05" db="EMBL/GenBank/DDBJ databases">
        <authorList>
            <person name="Scholz U."/>
            <person name="Mascher M."/>
            <person name="Fiebig A."/>
        </authorList>
    </citation>
    <scope>NUCLEOTIDE SEQUENCE [LARGE SCALE GENOMIC DNA]</scope>
</reference>
<evidence type="ECO:0000313" key="1">
    <source>
        <dbReference type="EnsemblPlants" id="AVESA.00010b.r2.7CG0686140.1.CDS"/>
    </source>
</evidence>
<reference evidence="1" key="2">
    <citation type="submission" date="2025-09" db="UniProtKB">
        <authorList>
            <consortium name="EnsemblPlants"/>
        </authorList>
    </citation>
    <scope>IDENTIFICATION</scope>
</reference>
<dbReference type="EnsemblPlants" id="AVESA.00010b.r2.7CG0686140.1">
    <property type="protein sequence ID" value="AVESA.00010b.r2.7CG0686140.1.CDS"/>
    <property type="gene ID" value="AVESA.00010b.r2.7CG0686140"/>
</dbReference>
<evidence type="ECO:0000313" key="2">
    <source>
        <dbReference type="Proteomes" id="UP001732700"/>
    </source>
</evidence>
<accession>A0ACD5ZX52</accession>
<protein>
    <submittedName>
        <fullName evidence="1">Uncharacterized protein</fullName>
    </submittedName>
</protein>
<name>A0ACD5ZX52_AVESA</name>